<dbReference type="SUPFAM" id="SSF52402">
    <property type="entry name" value="Adenine nucleotide alpha hydrolases-like"/>
    <property type="match status" value="2"/>
</dbReference>
<comment type="caution">
    <text evidence="3">The sequence shown here is derived from an EMBL/GenBank/DDBJ whole genome shotgun (WGS) entry which is preliminary data.</text>
</comment>
<dbReference type="Proteomes" id="UP000305939">
    <property type="component" value="Unassembled WGS sequence"/>
</dbReference>
<protein>
    <submittedName>
        <fullName evidence="3">Universal stress protein</fullName>
    </submittedName>
</protein>
<reference evidence="3 4" key="1">
    <citation type="submission" date="2019-04" db="EMBL/GenBank/DDBJ databases">
        <title>Draft genome sequence of Robertkochia marina CC-AMO-30D.</title>
        <authorList>
            <person name="Hameed A."/>
            <person name="Lin S.-Y."/>
            <person name="Shahina M."/>
            <person name="Lai W.-A."/>
            <person name="Young C.-C."/>
        </authorList>
    </citation>
    <scope>NUCLEOTIDE SEQUENCE [LARGE SCALE GENOMIC DNA]</scope>
    <source>
        <strain evidence="3 4">CC-AMO-30D</strain>
    </source>
</reference>
<dbReference type="InterPro" id="IPR014729">
    <property type="entry name" value="Rossmann-like_a/b/a_fold"/>
</dbReference>
<organism evidence="3 4">
    <name type="scientific">Robertkochia marina</name>
    <dbReference type="NCBI Taxonomy" id="1227945"/>
    <lineage>
        <taxon>Bacteria</taxon>
        <taxon>Pseudomonadati</taxon>
        <taxon>Bacteroidota</taxon>
        <taxon>Flavobacteriia</taxon>
        <taxon>Flavobacteriales</taxon>
        <taxon>Flavobacteriaceae</taxon>
        <taxon>Robertkochia</taxon>
    </lineage>
</organism>
<evidence type="ECO:0000256" key="1">
    <source>
        <dbReference type="ARBA" id="ARBA00008791"/>
    </source>
</evidence>
<dbReference type="PANTHER" id="PTHR46268">
    <property type="entry name" value="STRESS RESPONSE PROTEIN NHAX"/>
    <property type="match status" value="1"/>
</dbReference>
<dbReference type="EMBL" id="SSMC01000001">
    <property type="protein sequence ID" value="THD69833.1"/>
    <property type="molecule type" value="Genomic_DNA"/>
</dbReference>
<dbReference type="OrthoDB" id="9788959at2"/>
<dbReference type="AlphaFoldDB" id="A0A4S3M405"/>
<dbReference type="InterPro" id="IPR006015">
    <property type="entry name" value="Universal_stress_UspA"/>
</dbReference>
<dbReference type="Pfam" id="PF00582">
    <property type="entry name" value="Usp"/>
    <property type="match status" value="2"/>
</dbReference>
<dbReference type="CDD" id="cd00293">
    <property type="entry name" value="USP-like"/>
    <property type="match status" value="2"/>
</dbReference>
<keyword evidence="4" id="KW-1185">Reference proteome</keyword>
<dbReference type="RefSeq" id="WP_136335324.1">
    <property type="nucleotide sequence ID" value="NZ_QXMP01000002.1"/>
</dbReference>
<accession>A0A4S3M405</accession>
<evidence type="ECO:0000259" key="2">
    <source>
        <dbReference type="Pfam" id="PF00582"/>
    </source>
</evidence>
<dbReference type="Gene3D" id="3.40.50.620">
    <property type="entry name" value="HUPs"/>
    <property type="match status" value="2"/>
</dbReference>
<dbReference type="InterPro" id="IPR006016">
    <property type="entry name" value="UspA"/>
</dbReference>
<proteinExistence type="inferred from homology"/>
<comment type="similarity">
    <text evidence="1">Belongs to the universal stress protein A family.</text>
</comment>
<feature type="domain" description="UspA" evidence="2">
    <location>
        <begin position="1"/>
        <end position="140"/>
    </location>
</feature>
<gene>
    <name evidence="3" type="ORF">E7Z59_05770</name>
</gene>
<evidence type="ECO:0000313" key="4">
    <source>
        <dbReference type="Proteomes" id="UP000305939"/>
    </source>
</evidence>
<sequence length="278" mass="31625">MKKILVPTDFSENAVHALKVASQLARKYNAKLYLLHMLGISQAIIGKDEANEGAEAIYYMKLVKKRFDDLRNEDYLQGIEIEELVQNYKVFSEINNVAHEKGVDLIVMGSHGTGMINDFFVGSNTEKVVRTSDFPVLVIKADRPDFKMEKVVFACDFDIENIHAYRRAMHLFKKFESEVHLLYVNLPNQNFLSSFEMEEKVMNFLKEADEGDLSNLNKVTYHSDYTIENGIYNFSAQTGADLIAIPTHGRKGLSHFFMGSIGEDLANHAELPVITFKI</sequence>
<dbReference type="PANTHER" id="PTHR46268:SF6">
    <property type="entry name" value="UNIVERSAL STRESS PROTEIN UP12"/>
    <property type="match status" value="1"/>
</dbReference>
<feature type="domain" description="UspA" evidence="2">
    <location>
        <begin position="149"/>
        <end position="276"/>
    </location>
</feature>
<dbReference type="PRINTS" id="PR01438">
    <property type="entry name" value="UNVRSLSTRESS"/>
</dbReference>
<evidence type="ECO:0000313" key="3">
    <source>
        <dbReference type="EMBL" id="THD69833.1"/>
    </source>
</evidence>
<name>A0A4S3M405_9FLAO</name>